<proteinExistence type="predicted"/>
<gene>
    <name evidence="2" type="ORF">J2Z32_000422</name>
</gene>
<dbReference type="Proteomes" id="UP001519272">
    <property type="component" value="Unassembled WGS sequence"/>
</dbReference>
<keyword evidence="1" id="KW-0732">Signal</keyword>
<dbReference type="EMBL" id="JAGGKG010000001">
    <property type="protein sequence ID" value="MBP1903810.1"/>
    <property type="molecule type" value="Genomic_DNA"/>
</dbReference>
<sequence length="379" mass="41938">MFRLKKLLPLMVALIMIFGMNSNVFATDDVPNVNDESEGIVQKISNSDFDQAEKMEAQDIQKITVDDSSFPQLNVNTNFKIDTLKNYNNIENNTTQGISTNSTWQINDPVFVGDGKLTGAYDIYLVNASSNRTAALKLAASSSELIAQIFIVDAQGNLQPSNFIVNANSSDKFGALPSGTYAIVIGSSSGKVTGTYTLMWNCSNPSGAKSIINRTSDLARVVLFYSNNEIRSNGDNIITNLKWEEHETWYLPLGYSARDMSISAITSKGTYLASFNSSKPYTANNALLIDVSKGSYLYFNSYYSNDKGDVVHVMNYIDPSGLKTPRTLGNSSTDFDWGNHYIVINLDTFEVAEFLSPFNYHYTKDGGRTYSLNNVTRVE</sequence>
<organism evidence="2 3">
    <name type="scientific">Paenibacillus turicensis</name>
    <dbReference type="NCBI Taxonomy" id="160487"/>
    <lineage>
        <taxon>Bacteria</taxon>
        <taxon>Bacillati</taxon>
        <taxon>Bacillota</taxon>
        <taxon>Bacilli</taxon>
        <taxon>Bacillales</taxon>
        <taxon>Paenibacillaceae</taxon>
        <taxon>Paenibacillus</taxon>
    </lineage>
</organism>
<evidence type="ECO:0000256" key="1">
    <source>
        <dbReference type="SAM" id="SignalP"/>
    </source>
</evidence>
<reference evidence="2 3" key="1">
    <citation type="submission" date="2021-03" db="EMBL/GenBank/DDBJ databases">
        <title>Genomic Encyclopedia of Type Strains, Phase IV (KMG-IV): sequencing the most valuable type-strain genomes for metagenomic binning, comparative biology and taxonomic classification.</title>
        <authorList>
            <person name="Goeker M."/>
        </authorList>
    </citation>
    <scope>NUCLEOTIDE SEQUENCE [LARGE SCALE GENOMIC DNA]</scope>
    <source>
        <strain evidence="2 3">DSM 14349</strain>
    </source>
</reference>
<name>A0ABS4FML0_9BACL</name>
<feature type="signal peptide" evidence="1">
    <location>
        <begin position="1"/>
        <end position="26"/>
    </location>
</feature>
<accession>A0ABS4FML0</accession>
<evidence type="ECO:0000313" key="3">
    <source>
        <dbReference type="Proteomes" id="UP001519272"/>
    </source>
</evidence>
<feature type="chain" id="PRO_5047290544" description="Peptidase C-terminal archaeal/bacterial domain-containing protein" evidence="1">
    <location>
        <begin position="27"/>
        <end position="379"/>
    </location>
</feature>
<comment type="caution">
    <text evidence="2">The sequence shown here is derived from an EMBL/GenBank/DDBJ whole genome shotgun (WGS) entry which is preliminary data.</text>
</comment>
<evidence type="ECO:0000313" key="2">
    <source>
        <dbReference type="EMBL" id="MBP1903810.1"/>
    </source>
</evidence>
<protein>
    <recommendedName>
        <fullName evidence="4">Peptidase C-terminal archaeal/bacterial domain-containing protein</fullName>
    </recommendedName>
</protein>
<dbReference type="Gene3D" id="2.60.120.380">
    <property type="match status" value="1"/>
</dbReference>
<dbReference type="RefSeq" id="WP_210087467.1">
    <property type="nucleotide sequence ID" value="NZ_JAGGKG010000001.1"/>
</dbReference>
<keyword evidence="3" id="KW-1185">Reference proteome</keyword>
<evidence type="ECO:0008006" key="4">
    <source>
        <dbReference type="Google" id="ProtNLM"/>
    </source>
</evidence>